<dbReference type="Gene3D" id="1.10.443.10">
    <property type="entry name" value="Intergrase catalytic core"/>
    <property type="match status" value="1"/>
</dbReference>
<dbReference type="PANTHER" id="PTHR30349:SF64">
    <property type="entry name" value="PROPHAGE INTEGRASE INTD-RELATED"/>
    <property type="match status" value="1"/>
</dbReference>
<dbReference type="PANTHER" id="PTHR30349">
    <property type="entry name" value="PHAGE INTEGRASE-RELATED"/>
    <property type="match status" value="1"/>
</dbReference>
<sequence length="289" mass="33806">MLTTIEKVKEYMLYERRLSQYNTKQAVALLRKIINNYRVLKPSRELGYRIEHDLADKGRKPRTIRNHLTVLELWADAFKIKDSDGKLLKFKMPKIDSHRIDSLTSEEARALLDYGALTLRDNAILYLLVYCAIRPKELINADVEDVDLIERKFYVRAKYDVDIESPGIKSHREREIPISRECAKAIRTYLDEGRPNYPTKALFFTNLGNRIAIRTLQDIVRDAAKRAGIKRRTYPYLCRHSGCTLMVESNINLLYISKIMGHSTLEQTRAYSHPQWRAMREAIDKNFVI</sequence>
<dbReference type="EMBL" id="AP011532">
    <property type="protein sequence ID" value="BAI61844.1"/>
    <property type="molecule type" value="Genomic_DNA"/>
</dbReference>
<keyword evidence="1" id="KW-0233">DNA recombination</keyword>
<dbReference type="KEGG" id="mpd:MCP_1772"/>
<gene>
    <name evidence="3" type="ordered locus">MCP_1772</name>
</gene>
<dbReference type="InterPro" id="IPR013762">
    <property type="entry name" value="Integrase-like_cat_sf"/>
</dbReference>
<dbReference type="STRING" id="304371.MCP_1772"/>
<dbReference type="GO" id="GO:0015074">
    <property type="term" value="P:DNA integration"/>
    <property type="evidence" value="ECO:0007669"/>
    <property type="project" value="InterPro"/>
</dbReference>
<accession>D1YZH2</accession>
<reference evidence="3 4" key="1">
    <citation type="journal article" date="2007" name="Appl. Environ. Microbiol.">
        <title>Isolation of key methanogens for global methane emission from rice paddy fields: a novel isolate affiliated with the clone cluster rice cluster I.</title>
        <authorList>
            <person name="Sakai S."/>
            <person name="Imachi H."/>
            <person name="Sekiguchi Y."/>
            <person name="Ohashi A."/>
            <person name="Harada H."/>
            <person name="Kamagata Y."/>
        </authorList>
    </citation>
    <scope>NUCLEOTIDE SEQUENCE [LARGE SCALE GENOMIC DNA]</scope>
    <source>
        <strain evidence="4">DSM 17711 / JCM 13418 / NBRC 101707 / SANAE</strain>
    </source>
</reference>
<name>D1YZH2_METPS</name>
<evidence type="ECO:0000313" key="3">
    <source>
        <dbReference type="EMBL" id="BAI61844.1"/>
    </source>
</evidence>
<dbReference type="Pfam" id="PF00589">
    <property type="entry name" value="Phage_integrase"/>
    <property type="match status" value="1"/>
</dbReference>
<evidence type="ECO:0000313" key="4">
    <source>
        <dbReference type="Proteomes" id="UP000001882"/>
    </source>
</evidence>
<protein>
    <submittedName>
        <fullName evidence="3">Site-specific recombinase</fullName>
    </submittedName>
</protein>
<dbReference type="PROSITE" id="PS51898">
    <property type="entry name" value="TYR_RECOMBINASE"/>
    <property type="match status" value="1"/>
</dbReference>
<dbReference type="InterPro" id="IPR011010">
    <property type="entry name" value="DNA_brk_join_enz"/>
</dbReference>
<evidence type="ECO:0000259" key="2">
    <source>
        <dbReference type="PROSITE" id="PS51898"/>
    </source>
</evidence>
<dbReference type="InterPro" id="IPR002104">
    <property type="entry name" value="Integrase_catalytic"/>
</dbReference>
<dbReference type="InterPro" id="IPR050090">
    <property type="entry name" value="Tyrosine_recombinase_XerCD"/>
</dbReference>
<dbReference type="GO" id="GO:0006310">
    <property type="term" value="P:DNA recombination"/>
    <property type="evidence" value="ECO:0007669"/>
    <property type="project" value="UniProtKB-KW"/>
</dbReference>
<dbReference type="SUPFAM" id="SSF56349">
    <property type="entry name" value="DNA breaking-rejoining enzymes"/>
    <property type="match status" value="1"/>
</dbReference>
<reference evidence="3 4" key="2">
    <citation type="journal article" date="2008" name="Int. J. Syst. Evol. Microbiol.">
        <title>Methanocella paludicola gen. nov., sp. nov., a methane-producing archaeon, the first isolate of the lineage 'Rice Cluster I', and proposal of the new archaeal order Methanocellales ord. nov.</title>
        <authorList>
            <person name="Sakai S."/>
            <person name="Imachi H."/>
            <person name="Hanada S."/>
            <person name="Ohashi A."/>
            <person name="Harada H."/>
            <person name="Kamagata Y."/>
        </authorList>
    </citation>
    <scope>NUCLEOTIDE SEQUENCE [LARGE SCALE GENOMIC DNA]</scope>
    <source>
        <strain evidence="4">DSM 17711 / JCM 13418 / NBRC 101707 / SANAE</strain>
    </source>
</reference>
<reference evidence="4" key="3">
    <citation type="journal article" date="2011" name="PLoS ONE">
        <title>Genome sequence of a mesophilic hydrogenotrophic methanogen Methanocella paludicola, the first cultivated representative of the order Methanocellales.</title>
        <authorList>
            <person name="Sakai S."/>
            <person name="Takaki Y."/>
            <person name="Shimamura S."/>
            <person name="Sekine M."/>
            <person name="Tajima T."/>
            <person name="Kosugi H."/>
            <person name="Ichikawa N."/>
            <person name="Tasumi E."/>
            <person name="Hiraki A.T."/>
            <person name="Shimizu A."/>
            <person name="Kato Y."/>
            <person name="Nishiko R."/>
            <person name="Mori K."/>
            <person name="Fujita N."/>
            <person name="Imachi H."/>
            <person name="Takai K."/>
        </authorList>
    </citation>
    <scope>NUCLEOTIDE SEQUENCE [LARGE SCALE GENOMIC DNA]</scope>
    <source>
        <strain evidence="4">DSM 17711 / JCM 13418 / NBRC 101707 / SANAE</strain>
    </source>
</reference>
<organism evidence="3 4">
    <name type="scientific">Methanocella paludicola (strain DSM 17711 / JCM 13418 / NBRC 101707 / SANAE)</name>
    <dbReference type="NCBI Taxonomy" id="304371"/>
    <lineage>
        <taxon>Archaea</taxon>
        <taxon>Methanobacteriati</taxon>
        <taxon>Methanobacteriota</taxon>
        <taxon>Stenosarchaea group</taxon>
        <taxon>Methanomicrobia</taxon>
        <taxon>Methanocellales</taxon>
        <taxon>Methanocellaceae</taxon>
        <taxon>Methanocella</taxon>
    </lineage>
</organism>
<evidence type="ECO:0000256" key="1">
    <source>
        <dbReference type="ARBA" id="ARBA00023172"/>
    </source>
</evidence>
<dbReference type="Proteomes" id="UP000001882">
    <property type="component" value="Chromosome"/>
</dbReference>
<dbReference type="AlphaFoldDB" id="D1YZH2"/>
<feature type="domain" description="Tyr recombinase" evidence="2">
    <location>
        <begin position="98"/>
        <end position="284"/>
    </location>
</feature>
<dbReference type="InParanoid" id="D1YZH2"/>
<proteinExistence type="predicted"/>
<dbReference type="eggNOG" id="arCOG01241">
    <property type="taxonomic scope" value="Archaea"/>
</dbReference>
<dbReference type="GO" id="GO:0003677">
    <property type="term" value="F:DNA binding"/>
    <property type="evidence" value="ECO:0007669"/>
    <property type="project" value="InterPro"/>
</dbReference>
<keyword evidence="4" id="KW-1185">Reference proteome</keyword>